<comment type="similarity">
    <text evidence="1">Belongs to the NDRG family.</text>
</comment>
<sequence length="430" mass="48137">MPIYKRRDTDDTDDPLITQKTRRFSLGSKIKAIKNARRGQRCRKISQYSENFTSCDTKSPLTLHKRYGNTFNCVEERISTCHGSLLVARQGAKPGPKTPVILTYHDLGLNYISNYEGFFSLSENCSLLASFTIYHINAPGQESHKLDPDYKFPSIDILANQIKDVLDYYKIRTFIGLGTGVGANILTRFALANPKPVEGLILINANCSQASWRDWFWAKRNIKSLISSSSSSPPSSMDLNSSSNYLPNNVTDYLLWHHFGTNLRHRDSPNRDIIDIYRSYFNGITVHPANLGLFLESYFKRSPIRLSRNPHASKTKLSCQVLLVTGSASPYLDSTIIMNSRLDPKSTTWLKIDGSAMVLEEKPHKVSQALHLFLQGLGYPLKEMVLKRARLSGLSLPSITMGTSLLSIPSIPSVPSTPVSPISAQQVFFA</sequence>
<dbReference type="KEGG" id="tut:107371612"/>
<evidence type="ECO:0008006" key="4">
    <source>
        <dbReference type="Google" id="ProtNLM"/>
    </source>
</evidence>
<protein>
    <recommendedName>
        <fullName evidence="4">Protein NDRG3</fullName>
    </recommendedName>
</protein>
<dbReference type="PANTHER" id="PTHR11034">
    <property type="entry name" value="N-MYC DOWNSTREAM REGULATED"/>
    <property type="match status" value="1"/>
</dbReference>
<dbReference type="EMBL" id="CAEY01000791">
    <property type="status" value="NOT_ANNOTATED_CDS"/>
    <property type="molecule type" value="Genomic_DNA"/>
</dbReference>
<evidence type="ECO:0000313" key="3">
    <source>
        <dbReference type="Proteomes" id="UP000015104"/>
    </source>
</evidence>
<dbReference type="AlphaFoldDB" id="T1JV24"/>
<dbReference type="OrthoDB" id="741027at2759"/>
<evidence type="ECO:0000256" key="1">
    <source>
        <dbReference type="ARBA" id="ARBA00005598"/>
    </source>
</evidence>
<dbReference type="Pfam" id="PF03096">
    <property type="entry name" value="Ndr"/>
    <property type="match status" value="1"/>
</dbReference>
<reference evidence="3" key="1">
    <citation type="submission" date="2011-08" db="EMBL/GenBank/DDBJ databases">
        <authorList>
            <person name="Rombauts S."/>
        </authorList>
    </citation>
    <scope>NUCLEOTIDE SEQUENCE</scope>
    <source>
        <strain evidence="3">London</strain>
    </source>
</reference>
<dbReference type="eggNOG" id="KOG2931">
    <property type="taxonomic scope" value="Eukaryota"/>
</dbReference>
<dbReference type="InterPro" id="IPR004142">
    <property type="entry name" value="NDRG"/>
</dbReference>
<name>T1JV24_TETUR</name>
<dbReference type="Gene3D" id="3.40.50.1820">
    <property type="entry name" value="alpha/beta hydrolase"/>
    <property type="match status" value="1"/>
</dbReference>
<reference evidence="2" key="2">
    <citation type="submission" date="2015-06" db="UniProtKB">
        <authorList>
            <consortium name="EnsemblMetazoa"/>
        </authorList>
    </citation>
    <scope>IDENTIFICATION</scope>
</reference>
<dbReference type="Proteomes" id="UP000015104">
    <property type="component" value="Unassembled WGS sequence"/>
</dbReference>
<keyword evidence="3" id="KW-1185">Reference proteome</keyword>
<dbReference type="SUPFAM" id="SSF53474">
    <property type="entry name" value="alpha/beta-Hydrolases"/>
    <property type="match status" value="1"/>
</dbReference>
<dbReference type="EnsemblMetazoa" id="tetur02g03050.1">
    <property type="protein sequence ID" value="tetur02g03050.1"/>
    <property type="gene ID" value="tetur02g03050"/>
</dbReference>
<evidence type="ECO:0000313" key="2">
    <source>
        <dbReference type="EnsemblMetazoa" id="tetur02g03050.1"/>
    </source>
</evidence>
<dbReference type="InterPro" id="IPR029058">
    <property type="entry name" value="AB_hydrolase_fold"/>
</dbReference>
<gene>
    <name evidence="2" type="primary">107371612</name>
</gene>
<organism evidence="2 3">
    <name type="scientific">Tetranychus urticae</name>
    <name type="common">Two-spotted spider mite</name>
    <dbReference type="NCBI Taxonomy" id="32264"/>
    <lineage>
        <taxon>Eukaryota</taxon>
        <taxon>Metazoa</taxon>
        <taxon>Ecdysozoa</taxon>
        <taxon>Arthropoda</taxon>
        <taxon>Chelicerata</taxon>
        <taxon>Arachnida</taxon>
        <taxon>Acari</taxon>
        <taxon>Acariformes</taxon>
        <taxon>Trombidiformes</taxon>
        <taxon>Prostigmata</taxon>
        <taxon>Eleutherengona</taxon>
        <taxon>Raphignathae</taxon>
        <taxon>Tetranychoidea</taxon>
        <taxon>Tetranychidae</taxon>
        <taxon>Tetranychus</taxon>
    </lineage>
</organism>
<accession>T1JV24</accession>
<dbReference type="OMA" id="GYPLKEM"/>
<dbReference type="HOGENOM" id="CLU_035361_5_0_1"/>
<proteinExistence type="inferred from homology"/>